<dbReference type="GO" id="GO:0030091">
    <property type="term" value="P:protein repair"/>
    <property type="evidence" value="ECO:0007669"/>
    <property type="project" value="UniProtKB-UniRule"/>
</dbReference>
<evidence type="ECO:0000256" key="5">
    <source>
        <dbReference type="ARBA" id="ARBA00022679"/>
    </source>
</evidence>
<comment type="caution">
    <text evidence="10">The sequence shown here is derived from an EMBL/GenBank/DDBJ whole genome shotgun (WGS) entry which is preliminary data.</text>
</comment>
<comment type="similarity">
    <text evidence="2 9">Belongs to the methyltransferase superfamily. L-isoaspartyl/D-aspartyl protein methyltransferase family.</text>
</comment>
<comment type="subcellular location">
    <subcellularLocation>
        <location evidence="1 9">Cytoplasm</location>
    </subcellularLocation>
</comment>
<dbReference type="GO" id="GO:0032259">
    <property type="term" value="P:methylation"/>
    <property type="evidence" value="ECO:0007669"/>
    <property type="project" value="UniProtKB-KW"/>
</dbReference>
<dbReference type="AlphaFoldDB" id="A0A3R9PFN4"/>
<evidence type="ECO:0000256" key="2">
    <source>
        <dbReference type="ARBA" id="ARBA00005369"/>
    </source>
</evidence>
<dbReference type="EC" id="2.1.1.77" evidence="9"/>
<sequence>MNLEEARRRLVESLVAEGIIRSERVKNAALKVKREDFVPESERRYAYEDMPLSIGYGQTISAPHMVFLMDELLDLKEGMLVYEIGTGSGYHAATIAEIMGEGRVITTEIVKELAIFAWRNLSRAGYSDRVAVIACDGVKLRLREKPDRILVTAAAPDVPYPLLDLLKDGGKMVIPVGVFPQKLLVVEKRGGEIARRYVTDVAFVPLRGEWGFDKKRR</sequence>
<dbReference type="NCBIfam" id="NF001453">
    <property type="entry name" value="PRK00312.1"/>
    <property type="match status" value="1"/>
</dbReference>
<comment type="function">
    <text evidence="7 9">Catalyzes the methyl esterification of L-isoaspartyl residues in peptides and proteins that result from spontaneous decomposition of normal L-aspartyl and L-asparaginyl residues. It plays a role in the repair and/or degradation of damaged proteins.</text>
</comment>
<name>A0A3R9PFN4_9CREN</name>
<dbReference type="CDD" id="cd02440">
    <property type="entry name" value="AdoMet_MTases"/>
    <property type="match status" value="1"/>
</dbReference>
<accession>A0A3R9PFN4</accession>
<dbReference type="InterPro" id="IPR000682">
    <property type="entry name" value="PCMT"/>
</dbReference>
<comment type="catalytic activity">
    <reaction evidence="8 9">
        <text>[protein]-L-isoaspartate + S-adenosyl-L-methionine = [protein]-L-isoaspartate alpha-methyl ester + S-adenosyl-L-homocysteine</text>
        <dbReference type="Rhea" id="RHEA:12705"/>
        <dbReference type="Rhea" id="RHEA-COMP:12143"/>
        <dbReference type="Rhea" id="RHEA-COMP:12144"/>
        <dbReference type="ChEBI" id="CHEBI:57856"/>
        <dbReference type="ChEBI" id="CHEBI:59789"/>
        <dbReference type="ChEBI" id="CHEBI:90596"/>
        <dbReference type="ChEBI" id="CHEBI:90598"/>
        <dbReference type="EC" id="2.1.1.77"/>
    </reaction>
</comment>
<keyword evidence="6 9" id="KW-0949">S-adenosyl-L-methionine</keyword>
<dbReference type="PANTHER" id="PTHR11579:SF0">
    <property type="entry name" value="PROTEIN-L-ISOASPARTATE(D-ASPARTATE) O-METHYLTRANSFERASE"/>
    <property type="match status" value="1"/>
</dbReference>
<dbReference type="Proteomes" id="UP000277582">
    <property type="component" value="Unassembled WGS sequence"/>
</dbReference>
<dbReference type="OrthoDB" id="33618at2157"/>
<keyword evidence="3 9" id="KW-0963">Cytoplasm</keyword>
<reference evidence="10 12" key="1">
    <citation type="submission" date="2018-10" db="EMBL/GenBank/DDBJ databases">
        <title>Co-occurring genomic capacity for anaerobic methane metabolism and dissimilatory sulfite reduction discovered in the Korarchaeota.</title>
        <authorList>
            <person name="Mckay L.J."/>
            <person name="Dlakic M."/>
            <person name="Fields M.W."/>
            <person name="Delmont T.O."/>
            <person name="Eren A.M."/>
            <person name="Jay Z.J."/>
            <person name="Klingelsmith K.B."/>
            <person name="Rusch D.B."/>
            <person name="Inskeep W.P."/>
        </authorList>
    </citation>
    <scope>NUCLEOTIDE SEQUENCE [LARGE SCALE GENOMIC DNA]</scope>
    <source>
        <strain evidence="10 12">MDKW</strain>
    </source>
</reference>
<evidence type="ECO:0000256" key="1">
    <source>
        <dbReference type="ARBA" id="ARBA00004496"/>
    </source>
</evidence>
<dbReference type="SUPFAM" id="SSF53335">
    <property type="entry name" value="S-adenosyl-L-methionine-dependent methyltransferases"/>
    <property type="match status" value="1"/>
</dbReference>
<protein>
    <recommendedName>
        <fullName evidence="9">Protein-L-isoaspartate O-methyltransferase</fullName>
        <ecNumber evidence="9">2.1.1.77</ecNumber>
    </recommendedName>
    <alternativeName>
        <fullName evidence="9">L-isoaspartyl protein carboxyl methyltransferase</fullName>
    </alternativeName>
    <alternativeName>
        <fullName evidence="9">Protein L-isoaspartyl methyltransferase</fullName>
    </alternativeName>
    <alternativeName>
        <fullName evidence="9">Protein-beta-aspartate methyltransferase</fullName>
        <shortName evidence="9">PIMT</shortName>
    </alternativeName>
</protein>
<evidence type="ECO:0000256" key="4">
    <source>
        <dbReference type="ARBA" id="ARBA00022603"/>
    </source>
</evidence>
<gene>
    <name evidence="9" type="primary">pcm</name>
    <name evidence="10" type="ORF">D6D85_07000</name>
    <name evidence="11" type="ORF">EF810_06195</name>
</gene>
<dbReference type="Proteomes" id="UP000316217">
    <property type="component" value="Unassembled WGS sequence"/>
</dbReference>
<evidence type="ECO:0000313" key="12">
    <source>
        <dbReference type="Proteomes" id="UP000277582"/>
    </source>
</evidence>
<keyword evidence="12" id="KW-1185">Reference proteome</keyword>
<evidence type="ECO:0000256" key="3">
    <source>
        <dbReference type="ARBA" id="ARBA00022490"/>
    </source>
</evidence>
<evidence type="ECO:0000313" key="10">
    <source>
        <dbReference type="EMBL" id="RSN75102.1"/>
    </source>
</evidence>
<dbReference type="GO" id="GO:0005737">
    <property type="term" value="C:cytoplasm"/>
    <property type="evidence" value="ECO:0007669"/>
    <property type="project" value="UniProtKB-SubCell"/>
</dbReference>
<evidence type="ECO:0000256" key="9">
    <source>
        <dbReference type="HAMAP-Rule" id="MF_00090"/>
    </source>
</evidence>
<reference evidence="11 13" key="2">
    <citation type="journal article" date="2019" name="Nat. Microbiol.">
        <title>Wide diversity of methane and short-chain alkane metabolisms in uncultured archaea.</title>
        <authorList>
            <person name="Borrel G."/>
            <person name="Adam P.S."/>
            <person name="McKay L.J."/>
            <person name="Chen L.X."/>
            <person name="Sierra-Garcia I.N."/>
            <person name="Sieber C.M."/>
            <person name="Letourneur Q."/>
            <person name="Ghozlane A."/>
            <person name="Andersen G.L."/>
            <person name="Li W.J."/>
            <person name="Hallam S.J."/>
            <person name="Muyzer G."/>
            <person name="de Oliveira V.M."/>
            <person name="Inskeep W.P."/>
            <person name="Banfield J.F."/>
            <person name="Gribaldo S."/>
        </authorList>
    </citation>
    <scope>NUCLEOTIDE SEQUENCE [LARGE SCALE GENOMIC DNA]</scope>
    <source>
        <strain evidence="11">NM4</strain>
    </source>
</reference>
<evidence type="ECO:0000256" key="6">
    <source>
        <dbReference type="ARBA" id="ARBA00022691"/>
    </source>
</evidence>
<dbReference type="FunFam" id="3.40.50.150:FF:000010">
    <property type="entry name" value="Protein-L-isoaspartate O-methyltransferase"/>
    <property type="match status" value="1"/>
</dbReference>
<proteinExistence type="inferred from homology"/>
<dbReference type="HAMAP" id="MF_00090">
    <property type="entry name" value="PIMT"/>
    <property type="match status" value="1"/>
</dbReference>
<evidence type="ECO:0000256" key="7">
    <source>
        <dbReference type="ARBA" id="ARBA00025330"/>
    </source>
</evidence>
<dbReference type="Gene3D" id="3.40.50.150">
    <property type="entry name" value="Vaccinia Virus protein VP39"/>
    <property type="match status" value="1"/>
</dbReference>
<dbReference type="EMBL" id="RXII01000094">
    <property type="protein sequence ID" value="RZN60115.1"/>
    <property type="molecule type" value="Genomic_DNA"/>
</dbReference>
<keyword evidence="5 9" id="KW-0808">Transferase</keyword>
<dbReference type="RefSeq" id="WP_125671307.1">
    <property type="nucleotide sequence ID" value="NZ_RCOS01000080.1"/>
</dbReference>
<keyword evidence="4 9" id="KW-0489">Methyltransferase</keyword>
<feature type="active site" evidence="9">
    <location>
        <position position="61"/>
    </location>
</feature>
<evidence type="ECO:0000313" key="13">
    <source>
        <dbReference type="Proteomes" id="UP000316217"/>
    </source>
</evidence>
<organism evidence="10 12">
    <name type="scientific">Candidatus Methanodesulfokora washburnensis</name>
    <dbReference type="NCBI Taxonomy" id="2478471"/>
    <lineage>
        <taxon>Archaea</taxon>
        <taxon>Thermoproteota</taxon>
        <taxon>Candidatus Korarchaeia</taxon>
        <taxon>Candidatus Korarchaeia incertae sedis</taxon>
        <taxon>Candidatus Methanodesulfokora</taxon>
    </lineage>
</organism>
<dbReference type="GO" id="GO:0004719">
    <property type="term" value="F:protein-L-isoaspartate (D-aspartate) O-methyltransferase activity"/>
    <property type="evidence" value="ECO:0007669"/>
    <property type="project" value="UniProtKB-UniRule"/>
</dbReference>
<evidence type="ECO:0000256" key="8">
    <source>
        <dbReference type="ARBA" id="ARBA00029295"/>
    </source>
</evidence>
<dbReference type="PANTHER" id="PTHR11579">
    <property type="entry name" value="PROTEIN-L-ISOASPARTATE O-METHYLTRANSFERASE"/>
    <property type="match status" value="1"/>
</dbReference>
<dbReference type="Pfam" id="PF01135">
    <property type="entry name" value="PCMT"/>
    <property type="match status" value="1"/>
</dbReference>
<dbReference type="EMBL" id="RCOS01000080">
    <property type="protein sequence ID" value="RSN75102.1"/>
    <property type="molecule type" value="Genomic_DNA"/>
</dbReference>
<dbReference type="InterPro" id="IPR029063">
    <property type="entry name" value="SAM-dependent_MTases_sf"/>
</dbReference>
<evidence type="ECO:0000313" key="11">
    <source>
        <dbReference type="EMBL" id="RZN60115.1"/>
    </source>
</evidence>
<dbReference type="NCBIfam" id="TIGR00080">
    <property type="entry name" value="pimt"/>
    <property type="match status" value="1"/>
</dbReference>